<dbReference type="Pfam" id="PF14155">
    <property type="entry name" value="DUF4307"/>
    <property type="match status" value="1"/>
</dbReference>
<proteinExistence type="predicted"/>
<reference evidence="2" key="2">
    <citation type="submission" date="2020-09" db="EMBL/GenBank/DDBJ databases">
        <authorList>
            <person name="Sun Q."/>
            <person name="Zhou Y."/>
        </authorList>
    </citation>
    <scope>NUCLEOTIDE SEQUENCE</scope>
    <source>
        <strain evidence="2">CGMCC 1.16548</strain>
    </source>
</reference>
<dbReference type="InterPro" id="IPR025443">
    <property type="entry name" value="DUF4307"/>
</dbReference>
<evidence type="ECO:0008006" key="4">
    <source>
        <dbReference type="Google" id="ProtNLM"/>
    </source>
</evidence>
<dbReference type="EMBL" id="BNAI01000003">
    <property type="protein sequence ID" value="GHF18529.1"/>
    <property type="molecule type" value="Genomic_DNA"/>
</dbReference>
<organism evidence="2 3">
    <name type="scientific">Pseudolysinimonas yzui</name>
    <dbReference type="NCBI Taxonomy" id="2708254"/>
    <lineage>
        <taxon>Bacteria</taxon>
        <taxon>Bacillati</taxon>
        <taxon>Actinomycetota</taxon>
        <taxon>Actinomycetes</taxon>
        <taxon>Micrococcales</taxon>
        <taxon>Microbacteriaceae</taxon>
        <taxon>Pseudolysinimonas</taxon>
    </lineage>
</organism>
<evidence type="ECO:0000313" key="3">
    <source>
        <dbReference type="Proteomes" id="UP000617531"/>
    </source>
</evidence>
<dbReference type="AlphaFoldDB" id="A0A8J3M0U5"/>
<gene>
    <name evidence="2" type="ORF">GCM10011600_19340</name>
</gene>
<evidence type="ECO:0000256" key="1">
    <source>
        <dbReference type="SAM" id="Phobius"/>
    </source>
</evidence>
<dbReference type="Proteomes" id="UP000617531">
    <property type="component" value="Unassembled WGS sequence"/>
</dbReference>
<keyword evidence="1" id="KW-0472">Membrane</keyword>
<keyword evidence="1" id="KW-1133">Transmembrane helix</keyword>
<comment type="caution">
    <text evidence="2">The sequence shown here is derived from an EMBL/GenBank/DDBJ whole genome shotgun (WGS) entry which is preliminary data.</text>
</comment>
<feature type="transmembrane region" description="Helical" evidence="1">
    <location>
        <begin position="21"/>
        <end position="44"/>
    </location>
</feature>
<name>A0A8J3M0U5_9MICO</name>
<reference evidence="2" key="1">
    <citation type="journal article" date="2014" name="Int. J. Syst. Evol. Microbiol.">
        <title>Complete genome sequence of Corynebacterium casei LMG S-19264T (=DSM 44701T), isolated from a smear-ripened cheese.</title>
        <authorList>
            <consortium name="US DOE Joint Genome Institute (JGI-PGF)"/>
            <person name="Walter F."/>
            <person name="Albersmeier A."/>
            <person name="Kalinowski J."/>
            <person name="Ruckert C."/>
        </authorList>
    </citation>
    <scope>NUCLEOTIDE SEQUENCE</scope>
    <source>
        <strain evidence="2">CGMCC 1.16548</strain>
    </source>
</reference>
<accession>A0A8J3M0U5</accession>
<keyword evidence="3" id="KW-1185">Reference proteome</keyword>
<evidence type="ECO:0000313" key="2">
    <source>
        <dbReference type="EMBL" id="GHF18529.1"/>
    </source>
</evidence>
<protein>
    <recommendedName>
        <fullName evidence="4">DUF4307 domain-containing protein</fullName>
    </recommendedName>
</protein>
<dbReference type="RefSeq" id="WP_191283277.1">
    <property type="nucleotide sequence ID" value="NZ_BNAI01000003.1"/>
</dbReference>
<keyword evidence="1" id="KW-0812">Transmembrane</keyword>
<sequence>MTDSAVAARYGRTPADRRRRAIVAIVAAAGVLVVVVAWVVWVGVFSPTASIDTRDTGYVTRADSTVDIRFEVTTEPGTPVSCALQALNESFAIVGWKIVELPPGDDRTRAFVENVRVTEPAVTGLIYRCWLT</sequence>